<protein>
    <submittedName>
        <fullName evidence="2">Small, acid-soluble spore protein, alpha/beta type</fullName>
    </submittedName>
</protein>
<name>A0A239HAI7_9FIRM</name>
<dbReference type="GO" id="GO:0006265">
    <property type="term" value="P:DNA topological change"/>
    <property type="evidence" value="ECO:0007669"/>
    <property type="project" value="InterPro"/>
</dbReference>
<dbReference type="InterPro" id="IPR001448">
    <property type="entry name" value="SASP_alpha/beta-type"/>
</dbReference>
<dbReference type="OrthoDB" id="1683773at2"/>
<evidence type="ECO:0000313" key="2">
    <source>
        <dbReference type="EMBL" id="SNS77264.1"/>
    </source>
</evidence>
<dbReference type="AlphaFoldDB" id="A0A239HAI7"/>
<comment type="function">
    <text evidence="1">SASP are bound to spore DNA. They are double-stranded DNA-binding proteins that cause DNA to change to an a-like conformation. They protect the DNA backbone from chemical and enzymatic cleavage and are thus involved in dormant spore's high resistance to UV light.</text>
</comment>
<organism evidence="2 3">
    <name type="scientific">Anaerovirgula multivorans</name>
    <dbReference type="NCBI Taxonomy" id="312168"/>
    <lineage>
        <taxon>Bacteria</taxon>
        <taxon>Bacillati</taxon>
        <taxon>Bacillota</taxon>
        <taxon>Clostridia</taxon>
        <taxon>Peptostreptococcales</taxon>
        <taxon>Natronincolaceae</taxon>
        <taxon>Anaerovirgula</taxon>
    </lineage>
</organism>
<dbReference type="Gene3D" id="6.10.10.80">
    <property type="entry name" value="Small, acid-soluble spore protein, alpha/beta type-like"/>
    <property type="match status" value="1"/>
</dbReference>
<dbReference type="Pfam" id="PF00269">
    <property type="entry name" value="SASP"/>
    <property type="match status" value="1"/>
</dbReference>
<proteinExistence type="predicted"/>
<gene>
    <name evidence="2" type="ORF">SAMN05446037_102055</name>
</gene>
<dbReference type="EMBL" id="FZOJ01000020">
    <property type="protein sequence ID" value="SNS77264.1"/>
    <property type="molecule type" value="Genomic_DNA"/>
</dbReference>
<evidence type="ECO:0000313" key="3">
    <source>
        <dbReference type="Proteomes" id="UP000198304"/>
    </source>
</evidence>
<dbReference type="InterPro" id="IPR038300">
    <property type="entry name" value="SASP_sf_alpha/beta"/>
</dbReference>
<dbReference type="Proteomes" id="UP000198304">
    <property type="component" value="Unassembled WGS sequence"/>
</dbReference>
<accession>A0A239HAI7</accession>
<keyword evidence="3" id="KW-1185">Reference proteome</keyword>
<reference evidence="2 3" key="1">
    <citation type="submission" date="2017-06" db="EMBL/GenBank/DDBJ databases">
        <authorList>
            <person name="Kim H.J."/>
            <person name="Triplett B.A."/>
        </authorList>
    </citation>
    <scope>NUCLEOTIDE SEQUENCE [LARGE SCALE GENOMIC DNA]</scope>
    <source>
        <strain evidence="2 3">SCA</strain>
    </source>
</reference>
<dbReference type="GO" id="GO:0003690">
    <property type="term" value="F:double-stranded DNA binding"/>
    <property type="evidence" value="ECO:0007669"/>
    <property type="project" value="InterPro"/>
</dbReference>
<evidence type="ECO:0000256" key="1">
    <source>
        <dbReference type="ARBA" id="ARBA00003863"/>
    </source>
</evidence>
<dbReference type="RefSeq" id="WP_089284103.1">
    <property type="nucleotide sequence ID" value="NZ_FZOJ01000020.1"/>
</dbReference>
<sequence length="66" mass="7389">MDKKINKLKEVGKISSRLEISSEIGMDKGNLSSRILGYYGGAIGGLMTRKLIERGEKDLINEYKNK</sequence>